<protein>
    <submittedName>
        <fullName evidence="1">Uncharacterized protein</fullName>
    </submittedName>
</protein>
<evidence type="ECO:0000313" key="1">
    <source>
        <dbReference type="EMBL" id="HIP57496.1"/>
    </source>
</evidence>
<dbReference type="Proteomes" id="UP000605805">
    <property type="component" value="Unassembled WGS sequence"/>
</dbReference>
<gene>
    <name evidence="1" type="ORF">EYH02_05465</name>
</gene>
<proteinExistence type="predicted"/>
<reference evidence="1" key="1">
    <citation type="journal article" date="2020" name="ISME J.">
        <title>Gammaproteobacteria mediating utilization of methyl-, sulfur- and petroleum organic compounds in deep ocean hydrothermal plumes.</title>
        <authorList>
            <person name="Zhou Z."/>
            <person name="Liu Y."/>
            <person name="Pan J."/>
            <person name="Cron B.R."/>
            <person name="Toner B.M."/>
            <person name="Anantharaman K."/>
            <person name="Breier J.A."/>
            <person name="Dick G.J."/>
            <person name="Li M."/>
        </authorList>
    </citation>
    <scope>NUCLEOTIDE SEQUENCE</scope>
    <source>
        <strain evidence="1">SZUA-1435</strain>
    </source>
</reference>
<organism evidence="1 2">
    <name type="scientific">Ignisphaera aggregans</name>
    <dbReference type="NCBI Taxonomy" id="334771"/>
    <lineage>
        <taxon>Archaea</taxon>
        <taxon>Thermoproteota</taxon>
        <taxon>Thermoprotei</taxon>
        <taxon>Desulfurococcales</taxon>
        <taxon>Desulfurococcaceae</taxon>
        <taxon>Ignisphaera</taxon>
    </lineage>
</organism>
<name>A0A832Z141_9CREN</name>
<evidence type="ECO:0000313" key="2">
    <source>
        <dbReference type="Proteomes" id="UP000605805"/>
    </source>
</evidence>
<comment type="caution">
    <text evidence="1">The sequence shown here is derived from an EMBL/GenBank/DDBJ whole genome shotgun (WGS) entry which is preliminary data.</text>
</comment>
<accession>A0A832Z141</accession>
<dbReference type="AlphaFoldDB" id="A0A832Z141"/>
<sequence length="300" mass="32995">MSLSRTSRLLVIAMLCIVVSSVALALGIHYIAVFRIGGRVDVGSFRTIDIELDIESASGTRVLRNVTTIDIGEDMAIRFRIVDRWVSGNASLVLNGVAVLRSGSTAYRVPMPCLLAVGEPCTRVQMLIPGYDTFLPLPPGRYAVDLQLSWRARGQGRYGLVLAIEGARAPRARIEIVGTRPSSTEGWVAAPGSTRSYALLVERARIPVDSSGIGHVKAYAWVFRPGDECSNIVFRFKFTELNSGEVVSKLIAHPQRYGFYCSTQISIEASLGRYVLELEIESQGIERAVLKIPLEFYSER</sequence>
<dbReference type="EMBL" id="DQTV01000107">
    <property type="protein sequence ID" value="HIP57496.1"/>
    <property type="molecule type" value="Genomic_DNA"/>
</dbReference>